<evidence type="ECO:0000313" key="2">
    <source>
        <dbReference type="EMBL" id="KAJ8376476.1"/>
    </source>
</evidence>
<name>A0A9Q1G7L9_SYNKA</name>
<evidence type="ECO:0000313" key="3">
    <source>
        <dbReference type="Proteomes" id="UP001152622"/>
    </source>
</evidence>
<dbReference type="AlphaFoldDB" id="A0A9Q1G7L9"/>
<comment type="caution">
    <text evidence="2">The sequence shown here is derived from an EMBL/GenBank/DDBJ whole genome shotgun (WGS) entry which is preliminary data.</text>
</comment>
<keyword evidence="3" id="KW-1185">Reference proteome</keyword>
<evidence type="ECO:0000256" key="1">
    <source>
        <dbReference type="SAM" id="MobiDB-lite"/>
    </source>
</evidence>
<proteinExistence type="predicted"/>
<dbReference type="Proteomes" id="UP001152622">
    <property type="component" value="Chromosome 2"/>
</dbReference>
<dbReference type="EMBL" id="JAINUF010000002">
    <property type="protein sequence ID" value="KAJ8376476.1"/>
    <property type="molecule type" value="Genomic_DNA"/>
</dbReference>
<feature type="region of interest" description="Disordered" evidence="1">
    <location>
        <begin position="131"/>
        <end position="163"/>
    </location>
</feature>
<sequence>MATNEERAYRQYLRVVSGFEDYRPLLMRLQKQMKGEVSLERVPLFAEPEQLGKGKLEKCIKRPADVAEVDTLSKKKQKQPVRPDPVIDQIKTSFQTKLQNTSTGESEKIRKEIKELQSEVEEWKEKCRFEKKAKDKGSEGAEGMERYFLRDVQPKCAAKGDSR</sequence>
<protein>
    <submittedName>
        <fullName evidence="2">Uncharacterized protein</fullName>
    </submittedName>
</protein>
<accession>A0A9Q1G7L9</accession>
<reference evidence="2" key="1">
    <citation type="journal article" date="2023" name="Science">
        <title>Genome structures resolve the early diversification of teleost fishes.</title>
        <authorList>
            <person name="Parey E."/>
            <person name="Louis A."/>
            <person name="Montfort J."/>
            <person name="Bouchez O."/>
            <person name="Roques C."/>
            <person name="Iampietro C."/>
            <person name="Lluch J."/>
            <person name="Castinel A."/>
            <person name="Donnadieu C."/>
            <person name="Desvignes T."/>
            <person name="Floi Bucao C."/>
            <person name="Jouanno E."/>
            <person name="Wen M."/>
            <person name="Mejri S."/>
            <person name="Dirks R."/>
            <person name="Jansen H."/>
            <person name="Henkel C."/>
            <person name="Chen W.J."/>
            <person name="Zahm M."/>
            <person name="Cabau C."/>
            <person name="Klopp C."/>
            <person name="Thompson A.W."/>
            <person name="Robinson-Rechavi M."/>
            <person name="Braasch I."/>
            <person name="Lecointre G."/>
            <person name="Bobe J."/>
            <person name="Postlethwait J.H."/>
            <person name="Berthelot C."/>
            <person name="Roest Crollius H."/>
            <person name="Guiguen Y."/>
        </authorList>
    </citation>
    <scope>NUCLEOTIDE SEQUENCE</scope>
    <source>
        <strain evidence="2">WJC10195</strain>
    </source>
</reference>
<gene>
    <name evidence="2" type="ORF">SKAU_G00070560</name>
</gene>
<organism evidence="2 3">
    <name type="scientific">Synaphobranchus kaupii</name>
    <name type="common">Kaup's arrowtooth eel</name>
    <dbReference type="NCBI Taxonomy" id="118154"/>
    <lineage>
        <taxon>Eukaryota</taxon>
        <taxon>Metazoa</taxon>
        <taxon>Chordata</taxon>
        <taxon>Craniata</taxon>
        <taxon>Vertebrata</taxon>
        <taxon>Euteleostomi</taxon>
        <taxon>Actinopterygii</taxon>
        <taxon>Neopterygii</taxon>
        <taxon>Teleostei</taxon>
        <taxon>Anguilliformes</taxon>
        <taxon>Synaphobranchidae</taxon>
        <taxon>Synaphobranchus</taxon>
    </lineage>
</organism>